<dbReference type="AlphaFoldDB" id="F4W455"/>
<organism evidence="3">
    <name type="scientific">Acromyrmex echinatior</name>
    <name type="common">Panamanian leafcutter ant</name>
    <name type="synonym">Acromyrmex octospinosus echinatior</name>
    <dbReference type="NCBI Taxonomy" id="103372"/>
    <lineage>
        <taxon>Eukaryota</taxon>
        <taxon>Metazoa</taxon>
        <taxon>Ecdysozoa</taxon>
        <taxon>Arthropoda</taxon>
        <taxon>Hexapoda</taxon>
        <taxon>Insecta</taxon>
        <taxon>Pterygota</taxon>
        <taxon>Neoptera</taxon>
        <taxon>Endopterygota</taxon>
        <taxon>Hymenoptera</taxon>
        <taxon>Apocrita</taxon>
        <taxon>Aculeata</taxon>
        <taxon>Formicoidea</taxon>
        <taxon>Formicidae</taxon>
        <taxon>Myrmicinae</taxon>
        <taxon>Acromyrmex</taxon>
    </lineage>
</organism>
<sequence>MAFRHAPAHVVRLSGRMILLKLLGHVQDAETRAYTDPNLDSCPRGKRGNESRSQYLFRDDRYNVGSQFHGLDEEFRRSIVGKYCPSALKGETMTGEKGRNVPLPRLEALRGAYGEIENGIIPARVCFSIPHPCNSFLLRRSNLQARAVAAAARKWSISSLKGVERLSVRTTLADSYRVQQPDSAYKSQGRIYTIGCRLSGQ</sequence>
<feature type="signal peptide" evidence="1">
    <location>
        <begin position="1"/>
        <end position="28"/>
    </location>
</feature>
<dbReference type="EMBL" id="GL887491">
    <property type="protein sequence ID" value="EGI71051.1"/>
    <property type="molecule type" value="Genomic_DNA"/>
</dbReference>
<evidence type="ECO:0000313" key="2">
    <source>
        <dbReference type="EMBL" id="EGI71051.1"/>
    </source>
</evidence>
<dbReference type="InParanoid" id="F4W455"/>
<dbReference type="STRING" id="103372.F4W455"/>
<evidence type="ECO:0000313" key="3">
    <source>
        <dbReference type="Proteomes" id="UP000007755"/>
    </source>
</evidence>
<proteinExistence type="predicted"/>
<accession>F4W455</accession>
<name>F4W455_ACREC</name>
<keyword evidence="1" id="KW-0732">Signal</keyword>
<feature type="chain" id="PRO_5003318380" evidence="1">
    <location>
        <begin position="29"/>
        <end position="201"/>
    </location>
</feature>
<reference evidence="2" key="1">
    <citation type="submission" date="2011-02" db="EMBL/GenBank/DDBJ databases">
        <title>The genome of the leaf-cutting ant Acromyrmex echinatior suggests key adaptations to social evolution and fungus farming.</title>
        <authorList>
            <person name="Nygaard S."/>
            <person name="Zhang G."/>
        </authorList>
    </citation>
    <scope>NUCLEOTIDE SEQUENCE</scope>
</reference>
<protein>
    <submittedName>
        <fullName evidence="2">Uncharacterized protein</fullName>
    </submittedName>
</protein>
<gene>
    <name evidence="2" type="ORF">G5I_00160</name>
</gene>
<keyword evidence="3" id="KW-1185">Reference proteome</keyword>
<dbReference type="Proteomes" id="UP000007755">
    <property type="component" value="Unassembled WGS sequence"/>
</dbReference>
<evidence type="ECO:0000256" key="1">
    <source>
        <dbReference type="SAM" id="SignalP"/>
    </source>
</evidence>